<evidence type="ECO:0008006" key="4">
    <source>
        <dbReference type="Google" id="ProtNLM"/>
    </source>
</evidence>
<keyword evidence="1" id="KW-0812">Transmembrane</keyword>
<dbReference type="EMBL" id="CAACVJ010000238">
    <property type="protein sequence ID" value="VEP15178.1"/>
    <property type="molecule type" value="Genomic_DNA"/>
</dbReference>
<evidence type="ECO:0000313" key="2">
    <source>
        <dbReference type="EMBL" id="VEP15178.1"/>
    </source>
</evidence>
<protein>
    <recommendedName>
        <fullName evidence="4">Transposase</fullName>
    </recommendedName>
</protein>
<dbReference type="Proteomes" id="UP000320055">
    <property type="component" value="Unassembled WGS sequence"/>
</dbReference>
<accession>A0A563VUU4</accession>
<name>A0A563VUU4_9CYAN</name>
<reference evidence="2 3" key="1">
    <citation type="submission" date="2019-01" db="EMBL/GenBank/DDBJ databases">
        <authorList>
            <person name="Brito A."/>
        </authorList>
    </citation>
    <scope>NUCLEOTIDE SEQUENCE [LARGE SCALE GENOMIC DNA]</scope>
    <source>
        <strain evidence="2">1</strain>
    </source>
</reference>
<evidence type="ECO:0000256" key="1">
    <source>
        <dbReference type="SAM" id="Phobius"/>
    </source>
</evidence>
<gene>
    <name evidence="2" type="ORF">H1P_3120003</name>
</gene>
<keyword evidence="1" id="KW-1133">Transmembrane helix</keyword>
<dbReference type="AlphaFoldDB" id="A0A563VUU4"/>
<evidence type="ECO:0000313" key="3">
    <source>
        <dbReference type="Proteomes" id="UP000320055"/>
    </source>
</evidence>
<proteinExistence type="predicted"/>
<feature type="transmembrane region" description="Helical" evidence="1">
    <location>
        <begin position="21"/>
        <end position="40"/>
    </location>
</feature>
<sequence>MELLLQAVKNPKHNARKKLITVRYLMVNLILSILNLRSGIKLEVYPGQFSHEFKHLV</sequence>
<keyword evidence="1" id="KW-0472">Membrane</keyword>
<keyword evidence="3" id="KW-1185">Reference proteome</keyword>
<organism evidence="2 3">
    <name type="scientific">Hyella patelloides LEGE 07179</name>
    <dbReference type="NCBI Taxonomy" id="945734"/>
    <lineage>
        <taxon>Bacteria</taxon>
        <taxon>Bacillati</taxon>
        <taxon>Cyanobacteriota</taxon>
        <taxon>Cyanophyceae</taxon>
        <taxon>Pleurocapsales</taxon>
        <taxon>Hyellaceae</taxon>
        <taxon>Hyella</taxon>
    </lineage>
</organism>